<feature type="domain" description="DUF4830" evidence="2">
    <location>
        <begin position="156"/>
        <end position="252"/>
    </location>
</feature>
<dbReference type="OrthoDB" id="9804799at2"/>
<reference evidence="4" key="1">
    <citation type="submission" date="2007-10" db="EMBL/GenBank/DDBJ databases">
        <title>Complete sequence of chromosome of Desulforudis audaxviator MP104C.</title>
        <authorList>
            <person name="Copeland A."/>
            <person name="Lucas S."/>
            <person name="Lapidus A."/>
            <person name="Barry K."/>
            <person name="Glavina del Rio T."/>
            <person name="Dalin E."/>
            <person name="Tice H."/>
            <person name="Bruce D."/>
            <person name="Pitluck S."/>
            <person name="Lowry S.R."/>
            <person name="Larimer F."/>
            <person name="Land M.L."/>
            <person name="Hauser L."/>
            <person name="Kyrpides N."/>
            <person name="Ivanova N.N."/>
            <person name="Richardson P."/>
        </authorList>
    </citation>
    <scope>NUCLEOTIDE SEQUENCE [LARGE SCALE GENOMIC DNA]</scope>
    <source>
        <strain evidence="4">MP104C</strain>
    </source>
</reference>
<name>B1I2L7_DESAP</name>
<dbReference type="RefSeq" id="WP_012301844.1">
    <property type="nucleotide sequence ID" value="NC_010424.1"/>
</dbReference>
<dbReference type="KEGG" id="dau:Daud_0727"/>
<dbReference type="Pfam" id="PF16111">
    <property type="entry name" value="DUF4829"/>
    <property type="match status" value="1"/>
</dbReference>
<dbReference type="eggNOG" id="ENOG502ZA56">
    <property type="taxonomic scope" value="Bacteria"/>
</dbReference>
<dbReference type="Pfam" id="PF16112">
    <property type="entry name" value="DUF4830"/>
    <property type="match status" value="1"/>
</dbReference>
<accession>B1I2L7</accession>
<sequence length="425" mass="47540">MAIRLTATGLLLLVLAALVAGCGSAPLEFSFEADRGCVAGLRLWEDGPRGPRVVAEVNDPALVAFFVRQLGAAKPAAPPDPPPKRHYLSFRIGAGKAAGETRRYPYLCNAWDPEGPGYVELDGRWVELSPAFNGLLFSLADYRRPSGAVDKADAAFLKRYGWTPLFRINSGAVKLPDRFVHRAGEFPVVLYWAYNNELNRDIGLDLAPYLGREAEVALYKVVEPLPAFMDPRRWTGRAVVVKVGGRVVGAWLDAGRHYGFACSLKGRRLEEITGRTFAQWVAGVIDYDDATERRLAALGPEEVIRTYYAAINRRDYRLARACETRESLTGYLFANMDNNWLYNTSYESGSLDGMENIRRAKVLTIKELKEPLEPVAPETRRYAVEVDLRFRKAVTMESGRHVLFFNLKRETEQTGWRLAYIGTGP</sequence>
<dbReference type="InterPro" id="IPR032257">
    <property type="entry name" value="DUF4830"/>
</dbReference>
<evidence type="ECO:0008006" key="5">
    <source>
        <dbReference type="Google" id="ProtNLM"/>
    </source>
</evidence>
<protein>
    <recommendedName>
        <fullName evidence="5">DUF4830 domain-containing protein</fullName>
    </recommendedName>
</protein>
<evidence type="ECO:0000313" key="4">
    <source>
        <dbReference type="Proteomes" id="UP000008544"/>
    </source>
</evidence>
<dbReference type="InterPro" id="IPR032256">
    <property type="entry name" value="DUF4829"/>
</dbReference>
<evidence type="ECO:0000259" key="1">
    <source>
        <dbReference type="Pfam" id="PF16111"/>
    </source>
</evidence>
<dbReference type="STRING" id="477974.Daud_0727"/>
<dbReference type="EMBL" id="CP000860">
    <property type="protein sequence ID" value="ACA59257.1"/>
    <property type="molecule type" value="Genomic_DNA"/>
</dbReference>
<evidence type="ECO:0000259" key="2">
    <source>
        <dbReference type="Pfam" id="PF16112"/>
    </source>
</evidence>
<reference evidence="3 4" key="2">
    <citation type="journal article" date="2008" name="Science">
        <title>Environmental genomics reveals a single-species ecosystem deep within Earth.</title>
        <authorList>
            <person name="Chivian D."/>
            <person name="Brodie E.L."/>
            <person name="Alm E.J."/>
            <person name="Culley D.E."/>
            <person name="Dehal P.S."/>
            <person name="Desantis T.Z."/>
            <person name="Gihring T.M."/>
            <person name="Lapidus A."/>
            <person name="Lin L.H."/>
            <person name="Lowry S.R."/>
            <person name="Moser D.P."/>
            <person name="Richardson P.M."/>
            <person name="Southam G."/>
            <person name="Wanger G."/>
            <person name="Pratt L.M."/>
            <person name="Andersen G.L."/>
            <person name="Hazen T.C."/>
            <person name="Brockman F.J."/>
            <person name="Arkin A.P."/>
            <person name="Onstott T.C."/>
        </authorList>
    </citation>
    <scope>NUCLEOTIDE SEQUENCE [LARGE SCALE GENOMIC DNA]</scope>
    <source>
        <strain evidence="3 4">MP104C</strain>
    </source>
</reference>
<dbReference type="PROSITE" id="PS51257">
    <property type="entry name" value="PROKAR_LIPOPROTEIN"/>
    <property type="match status" value="1"/>
</dbReference>
<gene>
    <name evidence="3" type="ordered locus">Daud_0727</name>
</gene>
<dbReference type="Proteomes" id="UP000008544">
    <property type="component" value="Chromosome"/>
</dbReference>
<feature type="domain" description="DUF4829" evidence="1">
    <location>
        <begin position="301"/>
        <end position="422"/>
    </location>
</feature>
<organism evidence="3 4">
    <name type="scientific">Desulforudis audaxviator (strain MP104C)</name>
    <dbReference type="NCBI Taxonomy" id="477974"/>
    <lineage>
        <taxon>Bacteria</taxon>
        <taxon>Bacillati</taxon>
        <taxon>Bacillota</taxon>
        <taxon>Clostridia</taxon>
        <taxon>Thermoanaerobacterales</taxon>
        <taxon>Candidatus Desulforudaceae</taxon>
        <taxon>Candidatus Desulforudis</taxon>
    </lineage>
</organism>
<proteinExistence type="predicted"/>
<keyword evidence="4" id="KW-1185">Reference proteome</keyword>
<dbReference type="AlphaFoldDB" id="B1I2L7"/>
<dbReference type="HOGENOM" id="CLU_053109_0_0_9"/>
<evidence type="ECO:0000313" key="3">
    <source>
        <dbReference type="EMBL" id="ACA59257.1"/>
    </source>
</evidence>